<proteinExistence type="predicted"/>
<feature type="signal peptide" evidence="1">
    <location>
        <begin position="1"/>
        <end position="21"/>
    </location>
</feature>
<keyword evidence="3" id="KW-1185">Reference proteome</keyword>
<evidence type="ECO:0000256" key="1">
    <source>
        <dbReference type="SAM" id="SignalP"/>
    </source>
</evidence>
<evidence type="ECO:0000313" key="3">
    <source>
        <dbReference type="Proteomes" id="UP001304895"/>
    </source>
</evidence>
<dbReference type="EMBL" id="MU853404">
    <property type="protein sequence ID" value="KAK4136099.1"/>
    <property type="molecule type" value="Genomic_DNA"/>
</dbReference>
<keyword evidence="1" id="KW-0732">Signal</keyword>
<accession>A0AAN6UNL3</accession>
<gene>
    <name evidence="2" type="ORF">BT67DRAFT_231352</name>
</gene>
<sequence length="95" mass="10346">MFVFWLELSIQALSPLPASPAHRCCGVSLAHHPTHFACFLPCPVTRTTTVNTETLRSSLPFLPRVAPSSPTTVLSPSRPLGTITHSWFMSALCLT</sequence>
<reference evidence="2" key="2">
    <citation type="submission" date="2023-05" db="EMBL/GenBank/DDBJ databases">
        <authorList>
            <consortium name="Lawrence Berkeley National Laboratory"/>
            <person name="Steindorff A."/>
            <person name="Hensen N."/>
            <person name="Bonometti L."/>
            <person name="Westerberg I."/>
            <person name="Brannstrom I.O."/>
            <person name="Guillou S."/>
            <person name="Cros-Aarteil S."/>
            <person name="Calhoun S."/>
            <person name="Haridas S."/>
            <person name="Kuo A."/>
            <person name="Mondo S."/>
            <person name="Pangilinan J."/>
            <person name="Riley R."/>
            <person name="Labutti K."/>
            <person name="Andreopoulos B."/>
            <person name="Lipzen A."/>
            <person name="Chen C."/>
            <person name="Yanf M."/>
            <person name="Daum C."/>
            <person name="Ng V."/>
            <person name="Clum A."/>
            <person name="Ohm R."/>
            <person name="Martin F."/>
            <person name="Silar P."/>
            <person name="Natvig D."/>
            <person name="Lalanne C."/>
            <person name="Gautier V."/>
            <person name="Ament-Velasquez S.L."/>
            <person name="Kruys A."/>
            <person name="Hutchinson M.I."/>
            <person name="Powell A.J."/>
            <person name="Barry K."/>
            <person name="Miller A.N."/>
            <person name="Grigoriev I.V."/>
            <person name="Debuchy R."/>
            <person name="Gladieux P."/>
            <person name="Thoren M.H."/>
            <person name="Johannesson H."/>
        </authorList>
    </citation>
    <scope>NUCLEOTIDE SEQUENCE</scope>
    <source>
        <strain evidence="2">CBS 123565</strain>
    </source>
</reference>
<dbReference type="AlphaFoldDB" id="A0AAN6UNL3"/>
<feature type="chain" id="PRO_5042891624" description="Secreted protein" evidence="1">
    <location>
        <begin position="22"/>
        <end position="95"/>
    </location>
</feature>
<dbReference type="Proteomes" id="UP001304895">
    <property type="component" value="Unassembled WGS sequence"/>
</dbReference>
<reference evidence="2" key="1">
    <citation type="journal article" date="2023" name="Mol. Phylogenet. Evol.">
        <title>Genome-scale phylogeny and comparative genomics of the fungal order Sordariales.</title>
        <authorList>
            <person name="Hensen N."/>
            <person name="Bonometti L."/>
            <person name="Westerberg I."/>
            <person name="Brannstrom I.O."/>
            <person name="Guillou S."/>
            <person name="Cros-Aarteil S."/>
            <person name="Calhoun S."/>
            <person name="Haridas S."/>
            <person name="Kuo A."/>
            <person name="Mondo S."/>
            <person name="Pangilinan J."/>
            <person name="Riley R."/>
            <person name="LaButti K."/>
            <person name="Andreopoulos B."/>
            <person name="Lipzen A."/>
            <person name="Chen C."/>
            <person name="Yan M."/>
            <person name="Daum C."/>
            <person name="Ng V."/>
            <person name="Clum A."/>
            <person name="Steindorff A."/>
            <person name="Ohm R.A."/>
            <person name="Martin F."/>
            <person name="Silar P."/>
            <person name="Natvig D.O."/>
            <person name="Lalanne C."/>
            <person name="Gautier V."/>
            <person name="Ament-Velasquez S.L."/>
            <person name="Kruys A."/>
            <person name="Hutchinson M.I."/>
            <person name="Powell A.J."/>
            <person name="Barry K."/>
            <person name="Miller A.N."/>
            <person name="Grigoriev I.V."/>
            <person name="Debuchy R."/>
            <person name="Gladieux P."/>
            <person name="Hiltunen Thoren M."/>
            <person name="Johannesson H."/>
        </authorList>
    </citation>
    <scope>NUCLEOTIDE SEQUENCE</scope>
    <source>
        <strain evidence="2">CBS 123565</strain>
    </source>
</reference>
<protein>
    <recommendedName>
        <fullName evidence="4">Secreted protein</fullName>
    </recommendedName>
</protein>
<evidence type="ECO:0008006" key="4">
    <source>
        <dbReference type="Google" id="ProtNLM"/>
    </source>
</evidence>
<comment type="caution">
    <text evidence="2">The sequence shown here is derived from an EMBL/GenBank/DDBJ whole genome shotgun (WGS) entry which is preliminary data.</text>
</comment>
<name>A0AAN6UNL3_9PEZI</name>
<organism evidence="2 3">
    <name type="scientific">Trichocladium antarcticum</name>
    <dbReference type="NCBI Taxonomy" id="1450529"/>
    <lineage>
        <taxon>Eukaryota</taxon>
        <taxon>Fungi</taxon>
        <taxon>Dikarya</taxon>
        <taxon>Ascomycota</taxon>
        <taxon>Pezizomycotina</taxon>
        <taxon>Sordariomycetes</taxon>
        <taxon>Sordariomycetidae</taxon>
        <taxon>Sordariales</taxon>
        <taxon>Chaetomiaceae</taxon>
        <taxon>Trichocladium</taxon>
    </lineage>
</organism>
<evidence type="ECO:0000313" key="2">
    <source>
        <dbReference type="EMBL" id="KAK4136099.1"/>
    </source>
</evidence>